<dbReference type="Proteomes" id="UP001164746">
    <property type="component" value="Chromosome 5"/>
</dbReference>
<organism evidence="2 3">
    <name type="scientific">Mya arenaria</name>
    <name type="common">Soft-shell clam</name>
    <dbReference type="NCBI Taxonomy" id="6604"/>
    <lineage>
        <taxon>Eukaryota</taxon>
        <taxon>Metazoa</taxon>
        <taxon>Spiralia</taxon>
        <taxon>Lophotrochozoa</taxon>
        <taxon>Mollusca</taxon>
        <taxon>Bivalvia</taxon>
        <taxon>Autobranchia</taxon>
        <taxon>Heteroconchia</taxon>
        <taxon>Euheterodonta</taxon>
        <taxon>Imparidentia</taxon>
        <taxon>Neoheterodontei</taxon>
        <taxon>Myida</taxon>
        <taxon>Myoidea</taxon>
        <taxon>Myidae</taxon>
        <taxon>Mya</taxon>
    </lineage>
</organism>
<keyword evidence="1" id="KW-1133">Transmembrane helix</keyword>
<accession>A0ABY7E395</accession>
<proteinExistence type="predicted"/>
<protein>
    <submittedName>
        <fullName evidence="2">Uncharacterized protein</fullName>
    </submittedName>
</protein>
<gene>
    <name evidence="2" type="ORF">MAR_019882</name>
</gene>
<evidence type="ECO:0000256" key="1">
    <source>
        <dbReference type="SAM" id="Phobius"/>
    </source>
</evidence>
<keyword evidence="1" id="KW-0472">Membrane</keyword>
<sequence>MFLNFYRCVGNVVELNALLSYVVCAAIYLTSVVKFNRGVVKCAQCHVEVTRLLTHDGLTDWIDINH</sequence>
<keyword evidence="1" id="KW-0812">Transmembrane</keyword>
<reference evidence="2" key="1">
    <citation type="submission" date="2022-11" db="EMBL/GenBank/DDBJ databases">
        <title>Centuries of genome instability and evolution in soft-shell clam transmissible cancer (bioRxiv).</title>
        <authorList>
            <person name="Hart S.F.M."/>
            <person name="Yonemitsu M.A."/>
            <person name="Giersch R.M."/>
            <person name="Beal B.F."/>
            <person name="Arriagada G."/>
            <person name="Davis B.W."/>
            <person name="Ostrander E.A."/>
            <person name="Goff S.P."/>
            <person name="Metzger M.J."/>
        </authorList>
    </citation>
    <scope>NUCLEOTIDE SEQUENCE</scope>
    <source>
        <strain evidence="2">MELC-2E11</strain>
        <tissue evidence="2">Siphon/mantle</tissue>
    </source>
</reference>
<dbReference type="EMBL" id="CP111016">
    <property type="protein sequence ID" value="WAR04513.1"/>
    <property type="molecule type" value="Genomic_DNA"/>
</dbReference>
<keyword evidence="3" id="KW-1185">Reference proteome</keyword>
<evidence type="ECO:0000313" key="2">
    <source>
        <dbReference type="EMBL" id="WAR04513.1"/>
    </source>
</evidence>
<name>A0ABY7E395_MYAAR</name>
<feature type="transmembrane region" description="Helical" evidence="1">
    <location>
        <begin position="12"/>
        <end position="31"/>
    </location>
</feature>
<evidence type="ECO:0000313" key="3">
    <source>
        <dbReference type="Proteomes" id="UP001164746"/>
    </source>
</evidence>